<dbReference type="EMBL" id="LUKN01003467">
    <property type="protein sequence ID" value="OAQ97411.1"/>
    <property type="molecule type" value="Genomic_DNA"/>
</dbReference>
<gene>
    <name evidence="2" type="ORF">LLEC1_04583</name>
</gene>
<feature type="compositionally biased region" description="Basic and acidic residues" evidence="1">
    <location>
        <begin position="84"/>
        <end position="102"/>
    </location>
</feature>
<accession>A0A179I676</accession>
<evidence type="ECO:0000313" key="3">
    <source>
        <dbReference type="Proteomes" id="UP000243081"/>
    </source>
</evidence>
<dbReference type="AlphaFoldDB" id="A0A179I676"/>
<feature type="compositionally biased region" description="Low complexity" evidence="1">
    <location>
        <begin position="67"/>
        <end position="83"/>
    </location>
</feature>
<name>A0A179I676_CORDF</name>
<feature type="region of interest" description="Disordered" evidence="1">
    <location>
        <begin position="61"/>
        <end position="102"/>
    </location>
</feature>
<feature type="region of interest" description="Disordered" evidence="1">
    <location>
        <begin position="234"/>
        <end position="268"/>
    </location>
</feature>
<evidence type="ECO:0008006" key="4">
    <source>
        <dbReference type="Google" id="ProtNLM"/>
    </source>
</evidence>
<dbReference type="Proteomes" id="UP000243081">
    <property type="component" value="Unassembled WGS sequence"/>
</dbReference>
<evidence type="ECO:0000256" key="1">
    <source>
        <dbReference type="SAM" id="MobiDB-lite"/>
    </source>
</evidence>
<protein>
    <recommendedName>
        <fullName evidence="4">C2H2-type domain-containing protein</fullName>
    </recommendedName>
</protein>
<dbReference type="OrthoDB" id="5366256at2759"/>
<dbReference type="Gene3D" id="3.30.160.60">
    <property type="entry name" value="Classic Zinc Finger"/>
    <property type="match status" value="1"/>
</dbReference>
<dbReference type="OMA" id="KPRCWDH"/>
<keyword evidence="3" id="KW-1185">Reference proteome</keyword>
<reference evidence="2 3" key="1">
    <citation type="submission" date="2016-03" db="EMBL/GenBank/DDBJ databases">
        <title>Fine-scale spatial genetic structure of a fungal parasite of coffee scale insects.</title>
        <authorList>
            <person name="Jackson D."/>
            <person name="Zemenick K.A."/>
            <person name="Malloure B."/>
            <person name="Quandt C.A."/>
            <person name="James T.Y."/>
        </authorList>
    </citation>
    <scope>NUCLEOTIDE SEQUENCE [LARGE SCALE GENOMIC DNA]</scope>
    <source>
        <strain evidence="2 3">UM487</strain>
    </source>
</reference>
<comment type="caution">
    <text evidence="2">The sequence shown here is derived from an EMBL/GenBank/DDBJ whole genome shotgun (WGS) entry which is preliminary data.</text>
</comment>
<proteinExistence type="predicted"/>
<feature type="compositionally biased region" description="Polar residues" evidence="1">
    <location>
        <begin position="234"/>
        <end position="250"/>
    </location>
</feature>
<organism evidence="2 3">
    <name type="scientific">Cordyceps confragosa</name>
    <name type="common">Lecanicillium lecanii</name>
    <dbReference type="NCBI Taxonomy" id="2714763"/>
    <lineage>
        <taxon>Eukaryota</taxon>
        <taxon>Fungi</taxon>
        <taxon>Dikarya</taxon>
        <taxon>Ascomycota</taxon>
        <taxon>Pezizomycotina</taxon>
        <taxon>Sordariomycetes</taxon>
        <taxon>Hypocreomycetidae</taxon>
        <taxon>Hypocreales</taxon>
        <taxon>Cordycipitaceae</taxon>
        <taxon>Akanthomyces</taxon>
    </lineage>
</organism>
<sequence length="333" mass="36141">MSLVIGSRFNDWKQKWLVLASGPLANGRPAPTTEPRSQHHQHHHFDDIMFGDDFSVVGQTSDGGTMSPISAKSSASSPSFSFAPDHHSLKRQQDRVRRDSRLNARLRRYSNSSYADSAIMSPTDTIGNLGLAVYNPTTHTTVPLIAESPQLMPTSTYMPSYSPTSSEHSHGYSLSYQQPLVVRSRINCRWTIPADTSKQASFGAFSSASTSLDNADKLSSGMRTGYQPASSVLHTQESSLLHQVPSSPSVTALDASPSGASSSRPKPRCWDHGCNGRQFSTFSNLLRHQREKSGQAAKASCPNCGAEFTRTTARNGHMLHDKCKRGTPGSSSA</sequence>
<evidence type="ECO:0000313" key="2">
    <source>
        <dbReference type="EMBL" id="OAQ97411.1"/>
    </source>
</evidence>